<protein>
    <submittedName>
        <fullName evidence="2">Uncharacterized protein</fullName>
    </submittedName>
</protein>
<dbReference type="Proteomes" id="UP000033140">
    <property type="component" value="Unassembled WGS sequence"/>
</dbReference>
<feature type="compositionally biased region" description="Acidic residues" evidence="1">
    <location>
        <begin position="97"/>
        <end position="115"/>
    </location>
</feature>
<evidence type="ECO:0000313" key="2">
    <source>
        <dbReference type="EMBL" id="GAO46217.1"/>
    </source>
</evidence>
<feature type="region of interest" description="Disordered" evidence="1">
    <location>
        <begin position="148"/>
        <end position="199"/>
    </location>
</feature>
<dbReference type="EMBL" id="BACD03000003">
    <property type="protein sequence ID" value="GAO46217.1"/>
    <property type="molecule type" value="Genomic_DNA"/>
</dbReference>
<evidence type="ECO:0000256" key="1">
    <source>
        <dbReference type="SAM" id="MobiDB-lite"/>
    </source>
</evidence>
<gene>
    <name evidence="2" type="ORF">G7K_0452-t1</name>
</gene>
<evidence type="ECO:0000313" key="3">
    <source>
        <dbReference type="Proteomes" id="UP000033140"/>
    </source>
</evidence>
<dbReference type="AlphaFoldDB" id="A0A0E9N8I9"/>
<accession>A0A0E9N8I9</accession>
<feature type="region of interest" description="Disordered" evidence="1">
    <location>
        <begin position="50"/>
        <end position="133"/>
    </location>
</feature>
<sequence length="199" mass="21707">MTIKWDATNDQRLLLAILAVTQKVDYKAIATYFGQDVTSKAISERISKLRKQVGSSVSTSNGANGSALPKKRAAPASTKGVGKGGSPKRSKNVKDKEEEEEEEEILADADETPEAEEVKTEPTISATRPRRGSTKVNYAELIGLEVESDEELVTDDEGVGEEMGGSVKQEVEEEEYEEEDEKEDGNEFVNGGDYMADPQ</sequence>
<keyword evidence="3" id="KW-1185">Reference proteome</keyword>
<comment type="caution">
    <text evidence="2">The sequence shown here is derived from an EMBL/GenBank/DDBJ whole genome shotgun (WGS) entry which is preliminary data.</text>
</comment>
<organism evidence="2 3">
    <name type="scientific">Saitoella complicata (strain BCRC 22490 / CBS 7301 / JCM 7358 / NBRC 10748 / NRRL Y-17804)</name>
    <dbReference type="NCBI Taxonomy" id="698492"/>
    <lineage>
        <taxon>Eukaryota</taxon>
        <taxon>Fungi</taxon>
        <taxon>Dikarya</taxon>
        <taxon>Ascomycota</taxon>
        <taxon>Taphrinomycotina</taxon>
        <taxon>Taphrinomycotina incertae sedis</taxon>
        <taxon>Saitoella</taxon>
    </lineage>
</organism>
<reference evidence="2 3" key="1">
    <citation type="journal article" date="2011" name="J. Gen. Appl. Microbiol.">
        <title>Draft genome sequencing of the enigmatic yeast Saitoella complicata.</title>
        <authorList>
            <person name="Nishida H."/>
            <person name="Hamamoto M."/>
            <person name="Sugiyama J."/>
        </authorList>
    </citation>
    <scope>NUCLEOTIDE SEQUENCE [LARGE SCALE GENOMIC DNA]</scope>
    <source>
        <strain evidence="2 3">NRRL Y-17804</strain>
    </source>
</reference>
<feature type="compositionally biased region" description="Polar residues" evidence="1">
    <location>
        <begin position="53"/>
        <end position="64"/>
    </location>
</feature>
<feature type="compositionally biased region" description="Acidic residues" evidence="1">
    <location>
        <begin position="171"/>
        <end position="186"/>
    </location>
</feature>
<reference evidence="2 3" key="2">
    <citation type="journal article" date="2014" name="J. Gen. Appl. Microbiol.">
        <title>The early diverging ascomycetous budding yeast Saitoella complicata has three histone deacetylases belonging to the Clr6, Hos2, and Rpd3 lineages.</title>
        <authorList>
            <person name="Nishida H."/>
            <person name="Matsumoto T."/>
            <person name="Kondo S."/>
            <person name="Hamamoto M."/>
            <person name="Yoshikawa H."/>
        </authorList>
    </citation>
    <scope>NUCLEOTIDE SEQUENCE [LARGE SCALE GENOMIC DNA]</scope>
    <source>
        <strain evidence="2 3">NRRL Y-17804</strain>
    </source>
</reference>
<name>A0A0E9N8I9_SAICN</name>
<reference evidence="2 3" key="3">
    <citation type="journal article" date="2015" name="Genome Announc.">
        <title>Draft Genome Sequence of the Archiascomycetous Yeast Saitoella complicata.</title>
        <authorList>
            <person name="Yamauchi K."/>
            <person name="Kondo S."/>
            <person name="Hamamoto M."/>
            <person name="Takahashi Y."/>
            <person name="Ogura Y."/>
            <person name="Hayashi T."/>
            <person name="Nishida H."/>
        </authorList>
    </citation>
    <scope>NUCLEOTIDE SEQUENCE [LARGE SCALE GENOMIC DNA]</scope>
    <source>
        <strain evidence="2 3">NRRL Y-17804</strain>
    </source>
</reference>
<feature type="compositionally biased region" description="Acidic residues" evidence="1">
    <location>
        <begin position="148"/>
        <end position="160"/>
    </location>
</feature>
<proteinExistence type="predicted"/>